<evidence type="ECO:0000313" key="1">
    <source>
        <dbReference type="EMBL" id="EHO16627.1"/>
    </source>
</evidence>
<keyword evidence="2" id="KW-1185">Reference proteome</keyword>
<gene>
    <name evidence="1" type="ORF">HMPREF9623_01326</name>
</gene>
<evidence type="ECO:0000313" key="2">
    <source>
        <dbReference type="Proteomes" id="UP000018466"/>
    </source>
</evidence>
<comment type="caution">
    <text evidence="1">The sequence shown here is derived from an EMBL/GenBank/DDBJ whole genome shotgun (WGS) entry which is preliminary data.</text>
</comment>
<dbReference type="Proteomes" id="UP000018466">
    <property type="component" value="Unassembled WGS sequence"/>
</dbReference>
<dbReference type="AlphaFoldDB" id="A0AA36Y4K4"/>
<protein>
    <submittedName>
        <fullName evidence="1">Uncharacterized protein</fullName>
    </submittedName>
</protein>
<sequence length="76" mass="8711">MSYVRLGGKVNFTKDPAIVNRCFAESPVLTSQFGEQRELVVAYYLTEAWAEFNSFTDGLPHRNYSLSNKFDREVQA</sequence>
<dbReference type="EMBL" id="AGEL01000007">
    <property type="protein sequence ID" value="EHO16627.1"/>
    <property type="molecule type" value="Genomic_DNA"/>
</dbReference>
<organism evidence="1 2">
    <name type="scientific">Stomatobaculum longum</name>
    <dbReference type="NCBI Taxonomy" id="796942"/>
    <lineage>
        <taxon>Bacteria</taxon>
        <taxon>Bacillati</taxon>
        <taxon>Bacillota</taxon>
        <taxon>Clostridia</taxon>
        <taxon>Lachnospirales</taxon>
        <taxon>Lachnospiraceae</taxon>
        <taxon>Stomatobaculum</taxon>
    </lineage>
</organism>
<reference evidence="1 2" key="1">
    <citation type="submission" date="2011-10" db="EMBL/GenBank/DDBJ databases">
        <title>The Genome Sequence of Lachnospiraceae bacterium ACC2.</title>
        <authorList>
            <consortium name="The Broad Institute Genome Sequencing Platform"/>
            <person name="Earl A."/>
            <person name="Ward D."/>
            <person name="Feldgarden M."/>
            <person name="Gevers D."/>
            <person name="Sizova M."/>
            <person name="Hazen A."/>
            <person name="Epstein S."/>
            <person name="Young S.K."/>
            <person name="Zeng Q."/>
            <person name="Gargeya S."/>
            <person name="Fitzgerald M."/>
            <person name="Haas B."/>
            <person name="Abouelleil A."/>
            <person name="Alvarado L."/>
            <person name="Arachchi H.M."/>
            <person name="Berlin A."/>
            <person name="Brown A."/>
            <person name="Chapman S.B."/>
            <person name="Chen Z."/>
            <person name="Dunbar C."/>
            <person name="Freedman E."/>
            <person name="Gearin G."/>
            <person name="Goldberg J."/>
            <person name="Griggs A."/>
            <person name="Gujja S."/>
            <person name="Heiman D."/>
            <person name="Howarth C."/>
            <person name="Larson L."/>
            <person name="Lui A."/>
            <person name="MacDonald P.J.P."/>
            <person name="Montmayeur A."/>
            <person name="Murphy C."/>
            <person name="Neiman D."/>
            <person name="Pearson M."/>
            <person name="Priest M."/>
            <person name="Roberts A."/>
            <person name="Saif S."/>
            <person name="Shea T."/>
            <person name="Shenoy N."/>
            <person name="Sisk P."/>
            <person name="Stolte C."/>
            <person name="Sykes S."/>
            <person name="Wortman J."/>
            <person name="Nusbaum C."/>
            <person name="Birren B."/>
        </authorList>
    </citation>
    <scope>NUCLEOTIDE SEQUENCE [LARGE SCALE GENOMIC DNA]</scope>
    <source>
        <strain evidence="1 2">ACC2</strain>
    </source>
</reference>
<accession>A0AA36Y4K4</accession>
<name>A0AA36Y4K4_9FIRM</name>
<proteinExistence type="predicted"/>